<evidence type="ECO:0000313" key="4">
    <source>
        <dbReference type="EMBL" id="GMM54233.1"/>
    </source>
</evidence>
<feature type="compositionally biased region" description="Low complexity" evidence="1">
    <location>
        <begin position="47"/>
        <end position="72"/>
    </location>
</feature>
<proteinExistence type="predicted"/>
<gene>
    <name evidence="4" type="ORF">DAKH74_008490</name>
</gene>
<evidence type="ECO:0000259" key="2">
    <source>
        <dbReference type="SMART" id="SM00449"/>
    </source>
</evidence>
<dbReference type="Proteomes" id="UP001377567">
    <property type="component" value="Unassembled WGS sequence"/>
</dbReference>
<organism evidence="4 5">
    <name type="scientific">Maudiozyma humilis</name>
    <name type="common">Sour dough yeast</name>
    <name type="synonym">Kazachstania humilis</name>
    <dbReference type="NCBI Taxonomy" id="51915"/>
    <lineage>
        <taxon>Eukaryota</taxon>
        <taxon>Fungi</taxon>
        <taxon>Dikarya</taxon>
        <taxon>Ascomycota</taxon>
        <taxon>Saccharomycotina</taxon>
        <taxon>Saccharomycetes</taxon>
        <taxon>Saccharomycetales</taxon>
        <taxon>Saccharomycetaceae</taxon>
        <taxon>Maudiozyma</taxon>
    </lineage>
</organism>
<comment type="caution">
    <text evidence="4">The sequence shown here is derived from an EMBL/GenBank/DDBJ whole genome shotgun (WGS) entry which is preliminary data.</text>
</comment>
<evidence type="ECO:0000256" key="1">
    <source>
        <dbReference type="SAM" id="MobiDB-lite"/>
    </source>
</evidence>
<dbReference type="InterPro" id="IPR024964">
    <property type="entry name" value="CTLH/CRA"/>
</dbReference>
<dbReference type="SUPFAM" id="SSF49899">
    <property type="entry name" value="Concanavalin A-like lectins/glucanases"/>
    <property type="match status" value="1"/>
</dbReference>
<dbReference type="PANTHER" id="PTHR12864">
    <property type="entry name" value="RAN BINDING PROTEIN 9-RELATED"/>
    <property type="match status" value="1"/>
</dbReference>
<evidence type="ECO:0000313" key="5">
    <source>
        <dbReference type="Proteomes" id="UP001377567"/>
    </source>
</evidence>
<dbReference type="SMART" id="SM00757">
    <property type="entry name" value="CRA"/>
    <property type="match status" value="1"/>
</dbReference>
<keyword evidence="5" id="KW-1185">Reference proteome</keyword>
<dbReference type="InterPro" id="IPR006594">
    <property type="entry name" value="LisH"/>
</dbReference>
<feature type="compositionally biased region" description="Polar residues" evidence="1">
    <location>
        <begin position="157"/>
        <end position="190"/>
    </location>
</feature>
<evidence type="ECO:0000259" key="3">
    <source>
        <dbReference type="SMART" id="SM00757"/>
    </source>
</evidence>
<feature type="compositionally biased region" description="Polar residues" evidence="1">
    <location>
        <begin position="207"/>
        <end position="218"/>
    </location>
</feature>
<feature type="compositionally biased region" description="Low complexity" evidence="1">
    <location>
        <begin position="138"/>
        <end position="156"/>
    </location>
</feature>
<feature type="domain" description="CRA" evidence="3">
    <location>
        <begin position="760"/>
        <end position="867"/>
    </location>
</feature>
<dbReference type="InterPro" id="IPR043136">
    <property type="entry name" value="B30.2/SPRY_sf"/>
</dbReference>
<dbReference type="InterPro" id="IPR013144">
    <property type="entry name" value="CRA_dom"/>
</dbReference>
<dbReference type="InterPro" id="IPR013320">
    <property type="entry name" value="ConA-like_dom_sf"/>
</dbReference>
<dbReference type="Gene3D" id="2.60.120.920">
    <property type="match status" value="1"/>
</dbReference>
<dbReference type="InterPro" id="IPR003877">
    <property type="entry name" value="SPRY_dom"/>
</dbReference>
<feature type="region of interest" description="Disordered" evidence="1">
    <location>
        <begin position="138"/>
        <end position="224"/>
    </location>
</feature>
<feature type="region of interest" description="Disordered" evidence="1">
    <location>
        <begin position="46"/>
        <end position="74"/>
    </location>
</feature>
<accession>A0AAV5RSL9</accession>
<dbReference type="AlphaFoldDB" id="A0AAV5RSL9"/>
<name>A0AAV5RSL9_MAUHU</name>
<reference evidence="4 5" key="1">
    <citation type="journal article" date="2023" name="Elife">
        <title>Identification of key yeast species and microbe-microbe interactions impacting larval growth of Drosophila in the wild.</title>
        <authorList>
            <person name="Mure A."/>
            <person name="Sugiura Y."/>
            <person name="Maeda R."/>
            <person name="Honda K."/>
            <person name="Sakurai N."/>
            <person name="Takahashi Y."/>
            <person name="Watada M."/>
            <person name="Katoh T."/>
            <person name="Gotoh A."/>
            <person name="Gotoh Y."/>
            <person name="Taniguchi I."/>
            <person name="Nakamura K."/>
            <person name="Hayashi T."/>
            <person name="Katayama T."/>
            <person name="Uemura T."/>
            <person name="Hattori Y."/>
        </authorList>
    </citation>
    <scope>NUCLEOTIDE SEQUENCE [LARGE SCALE GENOMIC DNA]</scope>
    <source>
        <strain evidence="4 5">KH-74</strain>
    </source>
</reference>
<dbReference type="PROSITE" id="PS50896">
    <property type="entry name" value="LISH"/>
    <property type="match status" value="1"/>
</dbReference>
<sequence length="887" mass="99971">MSGYMDQVDNEFVKTLYPEYLLKQPIAYTLLSNYYKNKKLFHKTNHNQLRNPNSNSSRPSSQSTSSKIVSTSAEVERDSELNAFYTNQLSPNTKREVWQKLMKLGVLGTVPFNSISDEYIIQLYKYFYLGGDYEGPGSQSISSLSGSDDSISNGSSRNESFHNARSTADITRNDSWNFSTTRSPISSRAASNGEFKRLRGESDARNGGNNVQDTTVDETVSPRMKSNHTRVNLYQTLEYPLPTQWIPQPGDAVIISHDGVSRLSPNPHWKSFMKIESSENMTAYGRQRMREGAAASQPQKTDFVSTWANKSVSLPDVGVYYFEVTIIAVENVDGTTNSNTLIGVKLLPYLLESEDEGQGQTGSSNQMTNAMLDNGVSSVHFMEMNRNRRGRVNSSADNDEVRPYVTEHTNENDPSTSIKLEGLSAINEEKERMRGFFAYSGVDGKISTPRHIATYNESFKKDDVIGCGVNFIDGSIFYTKNGVFLGTAFCDIQGFDVIPAIALRPGNTVRTNFGLYEEFMFDIMGYQLQLKLKSYEHIFKSFGDDATAFQVRNGNGQVNEEGETNDMINSFEEDAEMDGNDEINSSGNQANANNVQDGHVVEQDALSFLIKDDSRLKDGHFKKPDTEKINMLSNDDGSLNSTLNILVNDYLIHEGMIDVAKGFLNDLRKDTCGASDDGYIHDGNVDYDMEVIRHNEQQIISEENILKLRYEVRKLINQADIAGCFAYIQRELPGLLEGNISLSYELKLVAFLHDIRNNNKDISQLLAIAKQLSDEYITNSQVDNELRDKFRRELADISGLFAYDKPVEEAPEDLALYLSDNFLQDRVFQMVNGCILDFLGKESDCALDKIVKYTRSMVSTLMNYETPEHENHMYYKMVNLDEDLLNL</sequence>
<dbReference type="EMBL" id="BTGD01000001">
    <property type="protein sequence ID" value="GMM54233.1"/>
    <property type="molecule type" value="Genomic_DNA"/>
</dbReference>
<dbReference type="Pfam" id="PF10607">
    <property type="entry name" value="CTLH"/>
    <property type="match status" value="1"/>
</dbReference>
<feature type="compositionally biased region" description="Basic and acidic residues" evidence="1">
    <location>
        <begin position="194"/>
        <end position="204"/>
    </location>
</feature>
<dbReference type="Pfam" id="PF00622">
    <property type="entry name" value="SPRY"/>
    <property type="match status" value="1"/>
</dbReference>
<protein>
    <submittedName>
        <fullName evidence="4">Glucose-induced degradation complex subunit</fullName>
    </submittedName>
</protein>
<feature type="domain" description="SPRY" evidence="2">
    <location>
        <begin position="317"/>
        <end position="517"/>
    </location>
</feature>
<dbReference type="InterPro" id="IPR050618">
    <property type="entry name" value="Ubq-SigPath_Reg"/>
</dbReference>
<dbReference type="SMART" id="SM00449">
    <property type="entry name" value="SPRY"/>
    <property type="match status" value="1"/>
</dbReference>